<comment type="caution">
    <text evidence="2">The sequence shown here is derived from an EMBL/GenBank/DDBJ whole genome shotgun (WGS) entry which is preliminary data.</text>
</comment>
<dbReference type="InterPro" id="IPR014907">
    <property type="entry name" value="BT4734-like_N"/>
</dbReference>
<dbReference type="AlphaFoldDB" id="A0A3D2SIP7"/>
<accession>A0A3D2SIP7</accession>
<dbReference type="NCBIfam" id="NF040562">
    <property type="entry name" value="PrimPol_Db"/>
    <property type="match status" value="1"/>
</dbReference>
<sequence length="266" mass="30613">MLQAGRNITMAGDPLQKVKVEYLYNAIKNPKPDVANRIKQLRIVKNIDTKQYAILKKQLPYMVCGIFNPAVRRSENFAYAAYFILDIDHIVEKGLEINTLREKVEADSRVMLSFLSPGEDGLKLLFRLSERCYDAGVFSLFYKLFAADFSKQYALDQVIDTRTSDVTRACFISYDENAHYNPSVDVVDISAYVNTLNPHEMFWEKKQIEKAEKEQQTLEDKEKPPKTDVDSEVVQRIKEILLKTPPKLKKPPAYVPEQLNEIIGEL</sequence>
<dbReference type="Pfam" id="PF08800">
    <property type="entry name" value="BT4734-like_N"/>
    <property type="match status" value="1"/>
</dbReference>
<dbReference type="EMBL" id="DPVG01000448">
    <property type="protein sequence ID" value="HCK25478.1"/>
    <property type="molecule type" value="Genomic_DNA"/>
</dbReference>
<name>A0A3D2SIP7_9BACE</name>
<evidence type="ECO:0000313" key="3">
    <source>
        <dbReference type="Proteomes" id="UP000263098"/>
    </source>
</evidence>
<feature type="domain" description="BT4734-like N-terminal" evidence="1">
    <location>
        <begin position="55"/>
        <end position="180"/>
    </location>
</feature>
<organism evidence="2 3">
    <name type="scientific">Bacteroides graminisolvens</name>
    <dbReference type="NCBI Taxonomy" id="477666"/>
    <lineage>
        <taxon>Bacteria</taxon>
        <taxon>Pseudomonadati</taxon>
        <taxon>Bacteroidota</taxon>
        <taxon>Bacteroidia</taxon>
        <taxon>Bacteroidales</taxon>
        <taxon>Bacteroidaceae</taxon>
        <taxon>Bacteroides</taxon>
    </lineage>
</organism>
<dbReference type="Proteomes" id="UP000263098">
    <property type="component" value="Unassembled WGS sequence"/>
</dbReference>
<protein>
    <submittedName>
        <fullName evidence="2">Virulence protein E</fullName>
    </submittedName>
</protein>
<gene>
    <name evidence="2" type="ORF">DHW31_12065</name>
</gene>
<reference evidence="2 3" key="1">
    <citation type="journal article" date="2018" name="Nat. Biotechnol.">
        <title>A standardized bacterial taxonomy based on genome phylogeny substantially revises the tree of life.</title>
        <authorList>
            <person name="Parks D.H."/>
            <person name="Chuvochina M."/>
            <person name="Waite D.W."/>
            <person name="Rinke C."/>
            <person name="Skarshewski A."/>
            <person name="Chaumeil P.A."/>
            <person name="Hugenholtz P."/>
        </authorList>
    </citation>
    <scope>NUCLEOTIDE SEQUENCE [LARGE SCALE GENOMIC DNA]</scope>
    <source>
        <strain evidence="2">UBA9667</strain>
    </source>
</reference>
<proteinExistence type="predicted"/>
<evidence type="ECO:0000259" key="1">
    <source>
        <dbReference type="Pfam" id="PF08800"/>
    </source>
</evidence>
<evidence type="ECO:0000313" key="2">
    <source>
        <dbReference type="EMBL" id="HCK25478.1"/>
    </source>
</evidence>
<feature type="non-terminal residue" evidence="2">
    <location>
        <position position="266"/>
    </location>
</feature>